<comment type="caution">
    <text evidence="1">The sequence shown here is derived from an EMBL/GenBank/DDBJ whole genome shotgun (WGS) entry which is preliminary data.</text>
</comment>
<sequence length="88" mass="10084">MWYEKENERLLKLWNEVLSDESDLSSDESDYNNKWPHRICCNRLQQIEAGPSVTDSSDIAEQVAAQNLLQQVAADSVDIKPFKGHFTS</sequence>
<dbReference type="AlphaFoldDB" id="A0AAW1L4N6"/>
<dbReference type="Proteomes" id="UP001458880">
    <property type="component" value="Unassembled WGS sequence"/>
</dbReference>
<evidence type="ECO:0000313" key="2">
    <source>
        <dbReference type="Proteomes" id="UP001458880"/>
    </source>
</evidence>
<dbReference type="EMBL" id="JASPKY010000177">
    <property type="protein sequence ID" value="KAK9727584.1"/>
    <property type="molecule type" value="Genomic_DNA"/>
</dbReference>
<proteinExistence type="predicted"/>
<protein>
    <submittedName>
        <fullName evidence="1">Uncharacterized protein</fullName>
    </submittedName>
</protein>
<gene>
    <name evidence="1" type="ORF">QE152_g19085</name>
</gene>
<accession>A0AAW1L4N6</accession>
<reference evidence="1 2" key="1">
    <citation type="journal article" date="2024" name="BMC Genomics">
        <title>De novo assembly and annotation of Popillia japonica's genome with initial clues to its potential as an invasive pest.</title>
        <authorList>
            <person name="Cucini C."/>
            <person name="Boschi S."/>
            <person name="Funari R."/>
            <person name="Cardaioli E."/>
            <person name="Iannotti N."/>
            <person name="Marturano G."/>
            <person name="Paoli F."/>
            <person name="Bruttini M."/>
            <person name="Carapelli A."/>
            <person name="Frati F."/>
            <person name="Nardi F."/>
        </authorList>
    </citation>
    <scope>NUCLEOTIDE SEQUENCE [LARGE SCALE GENOMIC DNA]</scope>
    <source>
        <strain evidence="1">DMR45628</strain>
    </source>
</reference>
<evidence type="ECO:0000313" key="1">
    <source>
        <dbReference type="EMBL" id="KAK9727584.1"/>
    </source>
</evidence>
<organism evidence="1 2">
    <name type="scientific">Popillia japonica</name>
    <name type="common">Japanese beetle</name>
    <dbReference type="NCBI Taxonomy" id="7064"/>
    <lineage>
        <taxon>Eukaryota</taxon>
        <taxon>Metazoa</taxon>
        <taxon>Ecdysozoa</taxon>
        <taxon>Arthropoda</taxon>
        <taxon>Hexapoda</taxon>
        <taxon>Insecta</taxon>
        <taxon>Pterygota</taxon>
        <taxon>Neoptera</taxon>
        <taxon>Endopterygota</taxon>
        <taxon>Coleoptera</taxon>
        <taxon>Polyphaga</taxon>
        <taxon>Scarabaeiformia</taxon>
        <taxon>Scarabaeidae</taxon>
        <taxon>Rutelinae</taxon>
        <taxon>Popillia</taxon>
    </lineage>
</organism>
<name>A0AAW1L4N6_POPJA</name>
<keyword evidence="2" id="KW-1185">Reference proteome</keyword>